<protein>
    <recommendedName>
        <fullName evidence="2">Bacteriophage phiJL001 Gp84 C-terminal domain-containing protein</fullName>
    </recommendedName>
</protein>
<dbReference type="STRING" id="1105367.CG50_10450"/>
<dbReference type="InterPro" id="IPR018964">
    <property type="entry name" value="Phage_phiJL001_Gp84_C"/>
</dbReference>
<reference evidence="3 4" key="1">
    <citation type="submission" date="2014-03" db="EMBL/GenBank/DDBJ databases">
        <title>Genome of Paenirhodobacter enshiensis DW2-9.</title>
        <authorList>
            <person name="Wang D."/>
            <person name="Wang G."/>
        </authorList>
    </citation>
    <scope>NUCLEOTIDE SEQUENCE [LARGE SCALE GENOMIC DNA]</scope>
    <source>
        <strain evidence="3 4">DW2-9</strain>
    </source>
</reference>
<evidence type="ECO:0000256" key="1">
    <source>
        <dbReference type="SAM" id="MobiDB-lite"/>
    </source>
</evidence>
<dbReference type="InterPro" id="IPR011928">
    <property type="entry name" value="Phage_phiJL001_Gp84"/>
</dbReference>
<dbReference type="EMBL" id="JFZB01000050">
    <property type="protein sequence ID" value="KFI24383.1"/>
    <property type="molecule type" value="Genomic_DNA"/>
</dbReference>
<evidence type="ECO:0000259" key="2">
    <source>
        <dbReference type="Pfam" id="PF09356"/>
    </source>
</evidence>
<accession>A0A086XQT3</accession>
<proteinExistence type="predicted"/>
<evidence type="ECO:0000313" key="3">
    <source>
        <dbReference type="EMBL" id="KFI24383.1"/>
    </source>
</evidence>
<dbReference type="Proteomes" id="UP000028824">
    <property type="component" value="Unassembled WGS sequence"/>
</dbReference>
<dbReference type="OrthoDB" id="1633386at2"/>
<feature type="region of interest" description="Disordered" evidence="1">
    <location>
        <begin position="281"/>
        <end position="301"/>
    </location>
</feature>
<name>A0A086XQT3_9RHOB</name>
<gene>
    <name evidence="3" type="ORF">CG50_10450</name>
</gene>
<sequence length="301" mass="32224">MKTLPAGFQAHLDEGTTTIAGCWRLQRRDGAVFGFTDHDRVLAFAGTSFEPETGFAASEIRSLGDLSVDAQDVQGALRSDRITETDIADGLWDNAAVEVWLVNWQAVSQRVLMRRGSIGEIRRGRHAFTAEVRALAHLLNQPVGRTFQYFCDATLGDPRCGVNLTSALYRGTGSVTATVGDRRFTVAAGLGGFASGWFDFGVVEWTSGANSGRRTEVAGHTLASGTATITLMEAPVRPIAPGDAFAITAGCDKRHATCRDRFGNAINFRGFPSIPGDDLVTRYPNETDANSGAPLRPVADG</sequence>
<dbReference type="AlphaFoldDB" id="A0A086XQT3"/>
<keyword evidence="4" id="KW-1185">Reference proteome</keyword>
<comment type="caution">
    <text evidence="3">The sequence shown here is derived from an EMBL/GenBank/DDBJ whole genome shotgun (WGS) entry which is preliminary data.</text>
</comment>
<dbReference type="NCBIfam" id="TIGR02218">
    <property type="entry name" value="phg_TIGR02218"/>
    <property type="match status" value="1"/>
</dbReference>
<dbReference type="Pfam" id="PF09356">
    <property type="entry name" value="Phage_BR0599"/>
    <property type="match status" value="1"/>
</dbReference>
<feature type="domain" description="Bacteriophage phiJL001 Gp84 C-terminal" evidence="2">
    <location>
        <begin position="196"/>
        <end position="278"/>
    </location>
</feature>
<dbReference type="Pfam" id="PF09931">
    <property type="entry name" value="Phage_phiJL001_Gp84_N"/>
    <property type="match status" value="1"/>
</dbReference>
<dbReference type="RefSeq" id="WP_036640040.1">
    <property type="nucleotide sequence ID" value="NZ_JFZB01000050.1"/>
</dbReference>
<evidence type="ECO:0000313" key="4">
    <source>
        <dbReference type="Proteomes" id="UP000028824"/>
    </source>
</evidence>
<organism evidence="3 4">
    <name type="scientific">Paenirhodobacter enshiensis</name>
    <dbReference type="NCBI Taxonomy" id="1105367"/>
    <lineage>
        <taxon>Bacteria</taxon>
        <taxon>Pseudomonadati</taxon>
        <taxon>Pseudomonadota</taxon>
        <taxon>Alphaproteobacteria</taxon>
        <taxon>Rhodobacterales</taxon>
        <taxon>Rhodobacter group</taxon>
        <taxon>Paenirhodobacter</taxon>
    </lineage>
</organism>
<dbReference type="eggNOG" id="COG5449">
    <property type="taxonomic scope" value="Bacteria"/>
</dbReference>